<dbReference type="Pfam" id="PF20256">
    <property type="entry name" value="MoCoBD_2"/>
    <property type="match status" value="1"/>
</dbReference>
<protein>
    <submittedName>
        <fullName evidence="3">Xanthine dehydrogenase</fullName>
    </submittedName>
</protein>
<keyword evidence="3" id="KW-0614">Plasmid</keyword>
<dbReference type="PANTHER" id="PTHR11908">
    <property type="entry name" value="XANTHINE DEHYDROGENASE"/>
    <property type="match status" value="1"/>
</dbReference>
<dbReference type="RefSeq" id="WP_064732347.1">
    <property type="nucleotide sequence ID" value="NZ_BMRX01000033.1"/>
</dbReference>
<dbReference type="SUPFAM" id="SSF56003">
    <property type="entry name" value="Molybdenum cofactor-binding domain"/>
    <property type="match status" value="1"/>
</dbReference>
<dbReference type="KEGG" id="spav:Spa2297_33555"/>
<name>A0A191VAW5_9ACTN</name>
<organism evidence="3 4">
    <name type="scientific">Streptomyces parvulus</name>
    <dbReference type="NCBI Taxonomy" id="146923"/>
    <lineage>
        <taxon>Bacteria</taxon>
        <taxon>Bacillati</taxon>
        <taxon>Actinomycetota</taxon>
        <taxon>Actinomycetes</taxon>
        <taxon>Kitasatosporales</taxon>
        <taxon>Streptomycetaceae</taxon>
        <taxon>Streptomyces</taxon>
    </lineage>
</organism>
<dbReference type="GeneID" id="91309839"/>
<geneLocation type="plasmid" evidence="4">
    <name>pspa1</name>
</geneLocation>
<keyword evidence="1" id="KW-0500">Molybdenum</keyword>
<dbReference type="SUPFAM" id="SSF54665">
    <property type="entry name" value="CO dehydrogenase molybdoprotein N-domain-like"/>
    <property type="match status" value="1"/>
</dbReference>
<dbReference type="InterPro" id="IPR016208">
    <property type="entry name" value="Ald_Oxase/xanthine_DH-like"/>
</dbReference>
<dbReference type="Pfam" id="PF02738">
    <property type="entry name" value="MoCoBD_1"/>
    <property type="match status" value="1"/>
</dbReference>
<proteinExistence type="predicted"/>
<evidence type="ECO:0000256" key="1">
    <source>
        <dbReference type="ARBA" id="ARBA00022505"/>
    </source>
</evidence>
<evidence type="ECO:0000313" key="3">
    <source>
        <dbReference type="EMBL" id="ANJ12018.1"/>
    </source>
</evidence>
<dbReference type="Pfam" id="PF01315">
    <property type="entry name" value="Ald_Xan_dh_C"/>
    <property type="match status" value="1"/>
</dbReference>
<reference evidence="3 4" key="1">
    <citation type="submission" date="2016-05" db="EMBL/GenBank/DDBJ databases">
        <title>Non-Contiguous Finished Genome Sequence of Streptomyces parvulus 2297 Integrated Site-Specifically with Actinophage R4.</title>
        <authorList>
            <person name="Nishizawa T."/>
            <person name="Miura T."/>
            <person name="Harada C."/>
            <person name="Guo Y."/>
            <person name="Narisawa K."/>
            <person name="Ohta H."/>
            <person name="Takahashi H."/>
            <person name="Shirai M."/>
        </authorList>
    </citation>
    <scope>NUCLEOTIDE SEQUENCE [LARGE SCALE GENOMIC DNA]</scope>
    <source>
        <strain evidence="3 4">2297</strain>
        <plasmid evidence="4">pspa1</plasmid>
    </source>
</reference>
<dbReference type="InterPro" id="IPR037165">
    <property type="entry name" value="AldOxase/xan_DH_Mopterin-bd_sf"/>
</dbReference>
<dbReference type="AlphaFoldDB" id="A0A191VAW5"/>
<keyword evidence="2" id="KW-0560">Oxidoreductase</keyword>
<dbReference type="PANTHER" id="PTHR11908:SF132">
    <property type="entry name" value="ALDEHYDE OXIDASE 1-RELATED"/>
    <property type="match status" value="1"/>
</dbReference>
<dbReference type="GO" id="GO:0016491">
    <property type="term" value="F:oxidoreductase activity"/>
    <property type="evidence" value="ECO:0007669"/>
    <property type="project" value="UniProtKB-KW"/>
</dbReference>
<dbReference type="GO" id="GO:0005506">
    <property type="term" value="F:iron ion binding"/>
    <property type="evidence" value="ECO:0007669"/>
    <property type="project" value="InterPro"/>
</dbReference>
<dbReference type="InterPro" id="IPR008274">
    <property type="entry name" value="AldOxase/xan_DH_MoCoBD1"/>
</dbReference>
<gene>
    <name evidence="3" type="ORF">Spa2297_33555</name>
</gene>
<accession>A0A191VAW5</accession>
<dbReference type="Proteomes" id="UP000078468">
    <property type="component" value="Plasmid pspa1"/>
</dbReference>
<dbReference type="InterPro" id="IPR046867">
    <property type="entry name" value="AldOxase/xan_DH_MoCoBD2"/>
</dbReference>
<dbReference type="SMART" id="SM01008">
    <property type="entry name" value="Ald_Xan_dh_C"/>
    <property type="match status" value="1"/>
</dbReference>
<dbReference type="Gene3D" id="3.30.365.10">
    <property type="entry name" value="Aldehyde oxidase/xanthine dehydrogenase, molybdopterin binding domain"/>
    <property type="match status" value="4"/>
</dbReference>
<dbReference type="EMBL" id="CP015867">
    <property type="protein sequence ID" value="ANJ12018.1"/>
    <property type="molecule type" value="Genomic_DNA"/>
</dbReference>
<sequence length="735" mass="76907">MTTLSGPQLLGAARDRVEGPLKVAGRAPYPNDLSYPGMLHAVAVGSTIGAGRISGIDASAAESAPGVISVLTHLNAGPLRRAPVTPLGVSPPAPLQDDVIHHYGQHVAVVVAQTFEEATEAATLVHVSYTHEEAILDLDDPRAERRTNPWGRDAQRGDVAQGLAAADIVVDRTYLTRDNTNNPMGPLTTVARWEDGVLLINNSTQWATLEHTSVAAAFDLPLEAVNISAPYVGGGFGAGLRVWPHVVLTALASRTTGRPVKLVLTRPQMFTACGHRPKGKQRLLLGATSDGMLTAIDHEALTATAMDDDNFEPTATVSAAAYACPNASTRDQQARLNIPVPNSMRGPGAATGNYALECAVDELAVELGMDPLELRLRNDATTHPQLGLPWSSRAMRECLLHGAELFGWSRRTPEARSMRDGDMLVGYGLAAVGYPWFRARCAARATVRQDGTAYVCSAGTEIGNGAYTVFVQLSAELLGLDVERVTFGLGDSSMPAAPQTGGSGLTSSVGSAVHEACRRLVGDVLALVAEDPDSPLYGCSPEDVEVGEGGLRRRGDPTRWESYAGILGRGGLSELTATGESTPAKPQELGMAPAGAFGAKYVEVQVDPDLGRLRVARAVSVIDGGRILNEKMAESQIIGGTVGGIGMGLLEEAVSDAGTGRVANATLGDYIVPVNADVPDMQVAFVGVPDPANPIGTKGIGEIGLVGIAPAIANAVYHATGRRIRSLPITLDMLL</sequence>
<dbReference type="InterPro" id="IPR036856">
    <property type="entry name" value="Ald_Oxase/Xan_DH_a/b_sf"/>
</dbReference>
<dbReference type="Gene3D" id="3.90.1170.50">
    <property type="entry name" value="Aldehyde oxidase/xanthine dehydrogenase, a/b hammerhead"/>
    <property type="match status" value="1"/>
</dbReference>
<evidence type="ECO:0000256" key="2">
    <source>
        <dbReference type="ARBA" id="ARBA00023002"/>
    </source>
</evidence>
<evidence type="ECO:0000313" key="4">
    <source>
        <dbReference type="Proteomes" id="UP000078468"/>
    </source>
</evidence>
<dbReference type="InterPro" id="IPR000674">
    <property type="entry name" value="Ald_Oxase/Xan_DH_a/b"/>
</dbReference>